<keyword evidence="5" id="KW-0862">Zinc</keyword>
<proteinExistence type="inferred from homology"/>
<feature type="region of interest" description="Disordered" evidence="10">
    <location>
        <begin position="453"/>
        <end position="482"/>
    </location>
</feature>
<feature type="region of interest" description="Disordered" evidence="10">
    <location>
        <begin position="399"/>
        <end position="438"/>
    </location>
</feature>
<evidence type="ECO:0000256" key="1">
    <source>
        <dbReference type="ARBA" id="ARBA00004123"/>
    </source>
</evidence>
<dbReference type="GO" id="GO:0045944">
    <property type="term" value="P:positive regulation of transcription by RNA polymerase II"/>
    <property type="evidence" value="ECO:0007669"/>
    <property type="project" value="UniProtKB-ARBA"/>
</dbReference>
<dbReference type="InterPro" id="IPR036236">
    <property type="entry name" value="Znf_C2H2_sf"/>
</dbReference>
<keyword evidence="7" id="KW-0539">Nucleus</keyword>
<keyword evidence="12" id="KW-1185">Reference proteome</keyword>
<evidence type="ECO:0000256" key="3">
    <source>
        <dbReference type="ARBA" id="ARBA00022737"/>
    </source>
</evidence>
<feature type="compositionally biased region" description="Polar residues" evidence="10">
    <location>
        <begin position="459"/>
        <end position="472"/>
    </location>
</feature>
<feature type="compositionally biased region" description="Basic and acidic residues" evidence="10">
    <location>
        <begin position="346"/>
        <end position="358"/>
    </location>
</feature>
<dbReference type="FunFam" id="3.30.160.60:FF:000043">
    <property type="entry name" value="Scratch family zinc finger 2"/>
    <property type="match status" value="1"/>
</dbReference>
<dbReference type="SMART" id="SM00355">
    <property type="entry name" value="ZnF_C2H2"/>
    <property type="match status" value="5"/>
</dbReference>
<evidence type="ECO:0000256" key="9">
    <source>
        <dbReference type="PROSITE-ProRule" id="PRU00042"/>
    </source>
</evidence>
<feature type="compositionally biased region" description="Basic and acidic residues" evidence="10">
    <location>
        <begin position="160"/>
        <end position="179"/>
    </location>
</feature>
<comment type="similarity">
    <text evidence="8">Belongs to the snail C2H2-type zinc-finger protein family.</text>
</comment>
<keyword evidence="3" id="KW-0677">Repeat</keyword>
<evidence type="ECO:0000259" key="11">
    <source>
        <dbReference type="PROSITE" id="PS50157"/>
    </source>
</evidence>
<feature type="compositionally biased region" description="Polar residues" evidence="10">
    <location>
        <begin position="37"/>
        <end position="55"/>
    </location>
</feature>
<dbReference type="AlphaFoldDB" id="A0AAJ7J952"/>
<keyword evidence="2" id="KW-0479">Metal-binding</keyword>
<evidence type="ECO:0000256" key="10">
    <source>
        <dbReference type="SAM" id="MobiDB-lite"/>
    </source>
</evidence>
<keyword evidence="6" id="KW-0238">DNA-binding</keyword>
<accession>A0AAJ7J952</accession>
<dbReference type="InterPro" id="IPR050527">
    <property type="entry name" value="Snail/Krueppel_Znf"/>
</dbReference>
<evidence type="ECO:0000313" key="13">
    <source>
        <dbReference type="RefSeq" id="XP_017887868.1"/>
    </source>
</evidence>
<reference evidence="13" key="1">
    <citation type="submission" date="2025-08" db="UniProtKB">
        <authorList>
            <consortium name="RefSeq"/>
        </authorList>
    </citation>
    <scope>IDENTIFICATION</scope>
    <source>
        <tissue evidence="13">Whole body</tissue>
    </source>
</reference>
<evidence type="ECO:0000256" key="8">
    <source>
        <dbReference type="ARBA" id="ARBA00037948"/>
    </source>
</evidence>
<evidence type="ECO:0000256" key="5">
    <source>
        <dbReference type="ARBA" id="ARBA00022833"/>
    </source>
</evidence>
<organism evidence="12 13">
    <name type="scientific">Ceratina calcarata</name>
    <dbReference type="NCBI Taxonomy" id="156304"/>
    <lineage>
        <taxon>Eukaryota</taxon>
        <taxon>Metazoa</taxon>
        <taxon>Ecdysozoa</taxon>
        <taxon>Arthropoda</taxon>
        <taxon>Hexapoda</taxon>
        <taxon>Insecta</taxon>
        <taxon>Pterygota</taxon>
        <taxon>Neoptera</taxon>
        <taxon>Endopterygota</taxon>
        <taxon>Hymenoptera</taxon>
        <taxon>Apocrita</taxon>
        <taxon>Aculeata</taxon>
        <taxon>Apoidea</taxon>
        <taxon>Anthophila</taxon>
        <taxon>Apidae</taxon>
        <taxon>Ceratina</taxon>
        <taxon>Zadontomerus</taxon>
    </lineage>
</organism>
<evidence type="ECO:0000256" key="2">
    <source>
        <dbReference type="ARBA" id="ARBA00022723"/>
    </source>
</evidence>
<dbReference type="PANTHER" id="PTHR24388:SF100">
    <property type="entry name" value="ZINC FINGER PROTEIN 423"/>
    <property type="match status" value="1"/>
</dbReference>
<dbReference type="GO" id="GO:0000981">
    <property type="term" value="F:DNA-binding transcription factor activity, RNA polymerase II-specific"/>
    <property type="evidence" value="ECO:0007669"/>
    <property type="project" value="TreeGrafter"/>
</dbReference>
<feature type="region of interest" description="Disordered" evidence="10">
    <location>
        <begin position="341"/>
        <end position="365"/>
    </location>
</feature>
<feature type="domain" description="C2H2-type" evidence="11">
    <location>
        <begin position="288"/>
        <end position="315"/>
    </location>
</feature>
<dbReference type="GeneID" id="108629610"/>
<feature type="domain" description="C2H2-type" evidence="11">
    <location>
        <begin position="316"/>
        <end position="348"/>
    </location>
</feature>
<comment type="subcellular location">
    <subcellularLocation>
        <location evidence="1">Nucleus</location>
    </subcellularLocation>
</comment>
<dbReference type="KEGG" id="ccal:108629610"/>
<keyword evidence="4 9" id="KW-0863">Zinc-finger</keyword>
<dbReference type="PROSITE" id="PS50157">
    <property type="entry name" value="ZINC_FINGER_C2H2_2"/>
    <property type="match status" value="4"/>
</dbReference>
<name>A0AAJ7J952_9HYME</name>
<dbReference type="PROSITE" id="PS00028">
    <property type="entry name" value="ZINC_FINGER_C2H2_1"/>
    <property type="match status" value="4"/>
</dbReference>
<dbReference type="RefSeq" id="XP_017887868.1">
    <property type="nucleotide sequence ID" value="XM_018032379.2"/>
</dbReference>
<feature type="domain" description="C2H2-type" evidence="11">
    <location>
        <begin position="260"/>
        <end position="287"/>
    </location>
</feature>
<dbReference type="Pfam" id="PF00096">
    <property type="entry name" value="zf-C2H2"/>
    <property type="match status" value="4"/>
</dbReference>
<feature type="domain" description="C2H2-type" evidence="11">
    <location>
        <begin position="203"/>
        <end position="225"/>
    </location>
</feature>
<dbReference type="GO" id="GO:0000978">
    <property type="term" value="F:RNA polymerase II cis-regulatory region sequence-specific DNA binding"/>
    <property type="evidence" value="ECO:0007669"/>
    <property type="project" value="TreeGrafter"/>
</dbReference>
<dbReference type="GO" id="GO:0060562">
    <property type="term" value="P:epithelial tube morphogenesis"/>
    <property type="evidence" value="ECO:0007669"/>
    <property type="project" value="UniProtKB-ARBA"/>
</dbReference>
<feature type="region of interest" description="Disordered" evidence="10">
    <location>
        <begin position="157"/>
        <end position="230"/>
    </location>
</feature>
<sequence>MPRAFLITHRRYNAVEEEFDASGRDFSPERGVRLADYSSNHPTSDGASECGSETSSECPEELYNLTKLAEVSLAAAAGTLIHPNGMIYQQPASPRCAQYSDKCVRVKQQAYQNSRTIEDEQTLDERTRLFFERIESEREILQNRSERNALLGVHIAHPHRLQEERPSDASDNSLDKTELESGLISQNRRTTSTETKSEDSEDHECPDCGKKYSTSSNLARHRQTHRSLGDKKARRCPHCDKVYVSMPAFSMHVRTHNQGCKCHYCGKCFSRPWLLQGHIRTHTGEKPFKCTICNKAFADKSNLRAHIQTHSNTKPHVCGRCGKAFALKSYLYKHEESSCMRTHHRSSTDKTDGNDQKKSCGSMASSLNRLPATPCVTASPTSVIVPRLGLNREQRNSSAFSAIIRHTRVPDTEVSPPSKRSCREKSEENETSTSEDSKCMPRMVIRTSVISPNPEHLSRFNNDGQNSSSNFDFSDPARSSAFSRPTTMTLNLAIA</sequence>
<dbReference type="FunFam" id="3.30.160.60:FF:000260">
    <property type="entry name" value="Spalt-like transcription factor 1"/>
    <property type="match status" value="1"/>
</dbReference>
<gene>
    <name evidence="13" type="primary">LOC108629610</name>
</gene>
<feature type="compositionally biased region" description="Basic and acidic residues" evidence="10">
    <location>
        <begin position="195"/>
        <end position="210"/>
    </location>
</feature>
<dbReference type="Gene3D" id="3.30.160.60">
    <property type="entry name" value="Classic Zinc Finger"/>
    <property type="match status" value="4"/>
</dbReference>
<evidence type="ECO:0000313" key="12">
    <source>
        <dbReference type="Proteomes" id="UP000694925"/>
    </source>
</evidence>
<dbReference type="FunFam" id="3.30.160.60:FF:000446">
    <property type="entry name" value="Zinc finger protein"/>
    <property type="match status" value="1"/>
</dbReference>
<protein>
    <submittedName>
        <fullName evidence="13">Transcriptional repressor scratch 1</fullName>
    </submittedName>
</protein>
<feature type="region of interest" description="Disordered" evidence="10">
    <location>
        <begin position="34"/>
        <end position="55"/>
    </location>
</feature>
<dbReference type="Proteomes" id="UP000694925">
    <property type="component" value="Unplaced"/>
</dbReference>
<dbReference type="SUPFAM" id="SSF57667">
    <property type="entry name" value="beta-beta-alpha zinc fingers"/>
    <property type="match status" value="3"/>
</dbReference>
<dbReference type="InterPro" id="IPR013087">
    <property type="entry name" value="Znf_C2H2_type"/>
</dbReference>
<evidence type="ECO:0000256" key="6">
    <source>
        <dbReference type="ARBA" id="ARBA00023125"/>
    </source>
</evidence>
<evidence type="ECO:0000256" key="4">
    <source>
        <dbReference type="ARBA" id="ARBA00022771"/>
    </source>
</evidence>
<dbReference type="GO" id="GO:0055059">
    <property type="term" value="P:asymmetric neuroblast division"/>
    <property type="evidence" value="ECO:0007669"/>
    <property type="project" value="UniProtKB-ARBA"/>
</dbReference>
<evidence type="ECO:0000256" key="7">
    <source>
        <dbReference type="ARBA" id="ARBA00023242"/>
    </source>
</evidence>
<dbReference type="GO" id="GO:0007417">
    <property type="term" value="P:central nervous system development"/>
    <property type="evidence" value="ECO:0007669"/>
    <property type="project" value="UniProtKB-ARBA"/>
</dbReference>
<dbReference type="PANTHER" id="PTHR24388">
    <property type="entry name" value="ZINC FINGER PROTEIN"/>
    <property type="match status" value="1"/>
</dbReference>
<dbReference type="GO" id="GO:0005634">
    <property type="term" value="C:nucleus"/>
    <property type="evidence" value="ECO:0007669"/>
    <property type="project" value="UniProtKB-SubCell"/>
</dbReference>
<dbReference type="GO" id="GO:0008270">
    <property type="term" value="F:zinc ion binding"/>
    <property type="evidence" value="ECO:0007669"/>
    <property type="project" value="UniProtKB-KW"/>
</dbReference>
<dbReference type="FunFam" id="3.30.160.60:FF:000207">
    <property type="entry name" value="zinc finger protein SNAI2"/>
    <property type="match status" value="1"/>
</dbReference>
<dbReference type="GO" id="GO:2000177">
    <property type="term" value="P:regulation of neural precursor cell proliferation"/>
    <property type="evidence" value="ECO:0007669"/>
    <property type="project" value="UniProtKB-ARBA"/>
</dbReference>